<name>A0ABS7FZS4_9ACTN</name>
<protein>
    <submittedName>
        <fullName evidence="1">Uncharacterized protein</fullName>
    </submittedName>
</protein>
<evidence type="ECO:0000313" key="2">
    <source>
        <dbReference type="Proteomes" id="UP000774570"/>
    </source>
</evidence>
<evidence type="ECO:0000313" key="1">
    <source>
        <dbReference type="EMBL" id="MBW8485943.1"/>
    </source>
</evidence>
<dbReference type="EMBL" id="JAIBOA010000019">
    <property type="protein sequence ID" value="MBW8485943.1"/>
    <property type="molecule type" value="Genomic_DNA"/>
</dbReference>
<comment type="caution">
    <text evidence="1">The sequence shown here is derived from an EMBL/GenBank/DDBJ whole genome shotgun (WGS) entry which is preliminary data.</text>
</comment>
<reference evidence="1 2" key="1">
    <citation type="submission" date="2021-07" db="EMBL/GenBank/DDBJ databases">
        <title>Actinomadura sp. PM05-2 isolated from lichen.</title>
        <authorList>
            <person name="Somphong A."/>
            <person name="Phongsopitanun W."/>
            <person name="Tanasupawat S."/>
            <person name="Peongsungnone V."/>
        </authorList>
    </citation>
    <scope>NUCLEOTIDE SEQUENCE [LARGE SCALE GENOMIC DNA]</scope>
    <source>
        <strain evidence="1 2">PM05-2</strain>
    </source>
</reference>
<accession>A0ABS7FZS4</accession>
<gene>
    <name evidence="1" type="ORF">K1Y72_26445</name>
</gene>
<sequence>MLPFLIGWGRTPHPAAGLPVVPLAALEAVHPGPGAVRGPLAALGAADLITVRAGRPAALTARLDAPSGPVVLGPPPAG</sequence>
<organism evidence="1 2">
    <name type="scientific">Actinomadura parmotrematis</name>
    <dbReference type="NCBI Taxonomy" id="2864039"/>
    <lineage>
        <taxon>Bacteria</taxon>
        <taxon>Bacillati</taxon>
        <taxon>Actinomycetota</taxon>
        <taxon>Actinomycetes</taxon>
        <taxon>Streptosporangiales</taxon>
        <taxon>Thermomonosporaceae</taxon>
        <taxon>Actinomadura</taxon>
    </lineage>
</organism>
<keyword evidence="2" id="KW-1185">Reference proteome</keyword>
<dbReference type="RefSeq" id="WP_220169180.1">
    <property type="nucleotide sequence ID" value="NZ_JAIBOA010000019.1"/>
</dbReference>
<dbReference type="Proteomes" id="UP000774570">
    <property type="component" value="Unassembled WGS sequence"/>
</dbReference>
<proteinExistence type="predicted"/>